<keyword evidence="7 10" id="KW-0472">Membrane</keyword>
<dbReference type="AlphaFoldDB" id="A0A2T1F6G7"/>
<dbReference type="GO" id="GO:0005886">
    <property type="term" value="C:plasma membrane"/>
    <property type="evidence" value="ECO:0007669"/>
    <property type="project" value="UniProtKB-SubCell"/>
</dbReference>
<dbReference type="RefSeq" id="WP_106312877.1">
    <property type="nucleotide sequence ID" value="NZ_PVWO01000680.1"/>
</dbReference>
<dbReference type="EC" id="2.3.1.275" evidence="10"/>
<comment type="pathway">
    <text evidence="10">Lipid metabolism; phospholipid metabolism.</text>
</comment>
<feature type="transmembrane region" description="Helical" evidence="10">
    <location>
        <begin position="128"/>
        <end position="154"/>
    </location>
</feature>
<feature type="transmembrane region" description="Helical" evidence="10">
    <location>
        <begin position="60"/>
        <end position="80"/>
    </location>
</feature>
<feature type="transmembrane region" description="Helical" evidence="10">
    <location>
        <begin position="6"/>
        <end position="27"/>
    </location>
</feature>
<dbReference type="PANTHER" id="PTHR30309">
    <property type="entry name" value="INNER MEMBRANE PROTEIN YGIH"/>
    <property type="match status" value="1"/>
</dbReference>
<keyword evidence="1 10" id="KW-1003">Cell membrane</keyword>
<evidence type="ECO:0000256" key="3">
    <source>
        <dbReference type="ARBA" id="ARBA00022679"/>
    </source>
</evidence>
<evidence type="ECO:0000256" key="7">
    <source>
        <dbReference type="ARBA" id="ARBA00023136"/>
    </source>
</evidence>
<evidence type="ECO:0000256" key="9">
    <source>
        <dbReference type="ARBA" id="ARBA00023264"/>
    </source>
</evidence>
<dbReference type="SMART" id="SM01207">
    <property type="entry name" value="G3P_acyltransf"/>
    <property type="match status" value="1"/>
</dbReference>
<dbReference type="OrthoDB" id="9777124at2"/>
<evidence type="ECO:0000313" key="12">
    <source>
        <dbReference type="Proteomes" id="UP000238937"/>
    </source>
</evidence>
<organism evidence="11 12">
    <name type="scientific">Chamaesiphon polymorphus CCALA 037</name>
    <dbReference type="NCBI Taxonomy" id="2107692"/>
    <lineage>
        <taxon>Bacteria</taxon>
        <taxon>Bacillati</taxon>
        <taxon>Cyanobacteriota</taxon>
        <taxon>Cyanophyceae</taxon>
        <taxon>Gomontiellales</taxon>
        <taxon>Chamaesiphonaceae</taxon>
        <taxon>Chamaesiphon</taxon>
    </lineage>
</organism>
<evidence type="ECO:0000256" key="10">
    <source>
        <dbReference type="HAMAP-Rule" id="MF_01043"/>
    </source>
</evidence>
<comment type="function">
    <text evidence="10">Catalyzes the transfer of an acyl group from acyl-phosphate (acyl-PO(4)) to glycerol-3-phosphate (G3P) to form lysophosphatidic acid (LPA). This enzyme utilizes acyl-phosphate as fatty acyl donor, but not acyl-CoA or acyl-ACP.</text>
</comment>
<keyword evidence="5 10" id="KW-1133">Transmembrane helix</keyword>
<dbReference type="GO" id="GO:0043772">
    <property type="term" value="F:acyl-phosphate glycerol-3-phosphate acyltransferase activity"/>
    <property type="evidence" value="ECO:0007669"/>
    <property type="project" value="UniProtKB-UniRule"/>
</dbReference>
<keyword evidence="2 10" id="KW-0444">Lipid biosynthesis</keyword>
<dbReference type="Proteomes" id="UP000238937">
    <property type="component" value="Unassembled WGS sequence"/>
</dbReference>
<reference evidence="11 12" key="1">
    <citation type="submission" date="2018-03" db="EMBL/GenBank/DDBJ databases">
        <title>The ancient ancestry and fast evolution of plastids.</title>
        <authorList>
            <person name="Moore K.R."/>
            <person name="Magnabosco C."/>
            <person name="Momper L."/>
            <person name="Gold D.A."/>
            <person name="Bosak T."/>
            <person name="Fournier G.P."/>
        </authorList>
    </citation>
    <scope>NUCLEOTIDE SEQUENCE [LARGE SCALE GENOMIC DNA]</scope>
    <source>
        <strain evidence="11 12">CCALA 037</strain>
    </source>
</reference>
<dbReference type="UniPathway" id="UPA00085"/>
<evidence type="ECO:0000256" key="1">
    <source>
        <dbReference type="ARBA" id="ARBA00022475"/>
    </source>
</evidence>
<comment type="caution">
    <text evidence="11">The sequence shown here is derived from an EMBL/GenBank/DDBJ whole genome shotgun (WGS) entry which is preliminary data.</text>
</comment>
<keyword evidence="9 10" id="KW-1208">Phospholipid metabolism</keyword>
<evidence type="ECO:0000313" key="11">
    <source>
        <dbReference type="EMBL" id="PSB40605.1"/>
    </source>
</evidence>
<dbReference type="EMBL" id="PVWO01000680">
    <property type="protein sequence ID" value="PSB40605.1"/>
    <property type="molecule type" value="Genomic_DNA"/>
</dbReference>
<keyword evidence="4 10" id="KW-0812">Transmembrane</keyword>
<dbReference type="GO" id="GO:0008654">
    <property type="term" value="P:phospholipid biosynthetic process"/>
    <property type="evidence" value="ECO:0007669"/>
    <property type="project" value="UniProtKB-UniRule"/>
</dbReference>
<feature type="transmembrane region" description="Helical" evidence="10">
    <location>
        <begin position="174"/>
        <end position="191"/>
    </location>
</feature>
<dbReference type="NCBIfam" id="TIGR00023">
    <property type="entry name" value="glycerol-3-phosphate 1-O-acyltransferase PlsY"/>
    <property type="match status" value="1"/>
</dbReference>
<comment type="similarity">
    <text evidence="10">Belongs to the PlsY family.</text>
</comment>
<evidence type="ECO:0000256" key="5">
    <source>
        <dbReference type="ARBA" id="ARBA00022989"/>
    </source>
</evidence>
<keyword evidence="11" id="KW-0012">Acyltransferase</keyword>
<keyword evidence="8 10" id="KW-0594">Phospholipid biosynthesis</keyword>
<accession>A0A2T1F6G7</accession>
<dbReference type="HAMAP" id="MF_01043">
    <property type="entry name" value="PlsY"/>
    <property type="match status" value="1"/>
</dbReference>
<keyword evidence="6 10" id="KW-0443">Lipid metabolism</keyword>
<evidence type="ECO:0000256" key="8">
    <source>
        <dbReference type="ARBA" id="ARBA00023209"/>
    </source>
</evidence>
<dbReference type="PANTHER" id="PTHR30309:SF0">
    <property type="entry name" value="GLYCEROL-3-PHOSPHATE ACYLTRANSFERASE-RELATED"/>
    <property type="match status" value="1"/>
</dbReference>
<dbReference type="Pfam" id="PF02660">
    <property type="entry name" value="G3P_acyltransf"/>
    <property type="match status" value="1"/>
</dbReference>
<dbReference type="InterPro" id="IPR003811">
    <property type="entry name" value="G3P_acylTferase_PlsY"/>
</dbReference>
<name>A0A2T1F6G7_9CYAN</name>
<evidence type="ECO:0000256" key="2">
    <source>
        <dbReference type="ARBA" id="ARBA00022516"/>
    </source>
</evidence>
<evidence type="ECO:0000256" key="4">
    <source>
        <dbReference type="ARBA" id="ARBA00022692"/>
    </source>
</evidence>
<sequence>MLTNTTIALGIFVIAYFLGSFPTGYLAGKLLQGIDIREHGSGSTGATNVLRTLGKVPGSIVLLIDALKGALAVTIANLVFTLDLFPTLPVDWQAYLVPLAATGSILGHSKSIWLNFSGGKSVATGVGVLLAMSWQVGLATMVVFSITIAISRIVSMSSIAGAVSVTIWMLLFDRPLPSVIFAIVGGIYVVWRHSANIQRILAGTEPKVGQKLESTT</sequence>
<proteinExistence type="inferred from homology"/>
<gene>
    <name evidence="10 11" type="primary">plsY</name>
    <name evidence="11" type="ORF">C7B77_28150</name>
</gene>
<comment type="subcellular location">
    <subcellularLocation>
        <location evidence="10">Cell membrane</location>
        <topology evidence="10">Multi-pass membrane protein</topology>
    </subcellularLocation>
</comment>
<evidence type="ECO:0000256" key="6">
    <source>
        <dbReference type="ARBA" id="ARBA00023098"/>
    </source>
</evidence>
<comment type="catalytic activity">
    <reaction evidence="10">
        <text>an acyl phosphate + sn-glycerol 3-phosphate = a 1-acyl-sn-glycero-3-phosphate + phosphate</text>
        <dbReference type="Rhea" id="RHEA:34075"/>
        <dbReference type="ChEBI" id="CHEBI:43474"/>
        <dbReference type="ChEBI" id="CHEBI:57597"/>
        <dbReference type="ChEBI" id="CHEBI:57970"/>
        <dbReference type="ChEBI" id="CHEBI:59918"/>
        <dbReference type="EC" id="2.3.1.275"/>
    </reaction>
</comment>
<keyword evidence="12" id="KW-1185">Reference proteome</keyword>
<comment type="subunit">
    <text evidence="10">Probably interacts with PlsX.</text>
</comment>
<protein>
    <recommendedName>
        <fullName evidence="10">Glycerol-3-phosphate acyltransferase</fullName>
    </recommendedName>
    <alternativeName>
        <fullName evidence="10">Acyl-PO4 G3P acyltransferase</fullName>
    </alternativeName>
    <alternativeName>
        <fullName evidence="10">Acyl-phosphate--glycerol-3-phosphate acyltransferase</fullName>
    </alternativeName>
    <alternativeName>
        <fullName evidence="10">G3P acyltransferase</fullName>
        <shortName evidence="10">GPAT</shortName>
        <ecNumber evidence="10">2.3.1.275</ecNumber>
    </alternativeName>
    <alternativeName>
        <fullName evidence="10">Lysophosphatidic acid synthase</fullName>
        <shortName evidence="10">LPA synthase</shortName>
    </alternativeName>
</protein>
<keyword evidence="3 10" id="KW-0808">Transferase</keyword>